<dbReference type="EMBL" id="JACHMO010000001">
    <property type="protein sequence ID" value="MBB5802898.1"/>
    <property type="molecule type" value="Genomic_DNA"/>
</dbReference>
<comment type="caution">
    <text evidence="2">The sequence shown here is derived from an EMBL/GenBank/DDBJ whole genome shotgun (WGS) entry which is preliminary data.</text>
</comment>
<evidence type="ECO:0000313" key="2">
    <source>
        <dbReference type="EMBL" id="MBB5802898.1"/>
    </source>
</evidence>
<dbReference type="AlphaFoldDB" id="A0A7W9HJ60"/>
<evidence type="ECO:0000313" key="3">
    <source>
        <dbReference type="Proteomes" id="UP000552097"/>
    </source>
</evidence>
<gene>
    <name evidence="2" type="ORF">F4560_002666</name>
</gene>
<feature type="region of interest" description="Disordered" evidence="1">
    <location>
        <begin position="116"/>
        <end position="166"/>
    </location>
</feature>
<reference evidence="2 3" key="1">
    <citation type="submission" date="2020-08" db="EMBL/GenBank/DDBJ databases">
        <title>Sequencing the genomes of 1000 actinobacteria strains.</title>
        <authorList>
            <person name="Klenk H.-P."/>
        </authorList>
    </citation>
    <scope>NUCLEOTIDE SEQUENCE [LARGE SCALE GENOMIC DNA]</scope>
    <source>
        <strain evidence="2 3">DSM 45486</strain>
    </source>
</reference>
<evidence type="ECO:0000256" key="1">
    <source>
        <dbReference type="SAM" id="MobiDB-lite"/>
    </source>
</evidence>
<accession>A0A7W9HJ60</accession>
<feature type="region of interest" description="Disordered" evidence="1">
    <location>
        <begin position="1"/>
        <end position="22"/>
    </location>
</feature>
<dbReference type="InterPro" id="IPR036689">
    <property type="entry name" value="ESAT-6-like_sf"/>
</dbReference>
<protein>
    <submittedName>
        <fullName evidence="2">Uncharacterized protein YukE</fullName>
    </submittedName>
</protein>
<name>A0A7W9HJ60_9PSEU</name>
<sequence length="457" mass="49566">MAWWDEAKARYRPAGPNGQVSPTDEEITAILDDPDVSDETKRELIAAWSYDYATGYIWGDVLIQERTGFDPDNVPDEVKDYIEEYDAQEYVDNYAANAIGNDALSQAVNDAATIATYGEENPGGPGALPGSGNPSADMQAAIDQAASERRYADKVEEQRENGERLQSYADQLKATGSTGAASSEEIFDSGEIGLEFFRLFWGKYCRYRSGGGGSRAGARDSKGGGGTSLTGNPFADKWILKARYNEQREVVFRRISDQVEQYSRAVDSLQRHVDELTTAQRDLFAAWEGEAAEAASLTYDDAVDQARTLMKELDNAGTVLNEVRSALEQMCVTKAQTVNGLFTSTINGISPDVVGRLVTVAKGGASEGDILYVASQFGIPADQECLDISDDVKAEVQRSASEWCDGNLVPVVETKVEAFWDVCDATDEGFEEILGVMREMLVQGAQAGSGSNGARGR</sequence>
<feature type="compositionally biased region" description="Basic and acidic residues" evidence="1">
    <location>
        <begin position="146"/>
        <end position="163"/>
    </location>
</feature>
<dbReference type="Proteomes" id="UP000552097">
    <property type="component" value="Unassembled WGS sequence"/>
</dbReference>
<dbReference type="RefSeq" id="WP_184919897.1">
    <property type="nucleotide sequence ID" value="NZ_JACHMO010000001.1"/>
</dbReference>
<dbReference type="Gene3D" id="1.10.287.1060">
    <property type="entry name" value="ESAT-6-like"/>
    <property type="match status" value="1"/>
</dbReference>
<organism evidence="2 3">
    <name type="scientific">Saccharothrix ecbatanensis</name>
    <dbReference type="NCBI Taxonomy" id="1105145"/>
    <lineage>
        <taxon>Bacteria</taxon>
        <taxon>Bacillati</taxon>
        <taxon>Actinomycetota</taxon>
        <taxon>Actinomycetes</taxon>
        <taxon>Pseudonocardiales</taxon>
        <taxon>Pseudonocardiaceae</taxon>
        <taxon>Saccharothrix</taxon>
    </lineage>
</organism>
<keyword evidence="3" id="KW-1185">Reference proteome</keyword>
<dbReference type="SUPFAM" id="SSF140453">
    <property type="entry name" value="EsxAB dimer-like"/>
    <property type="match status" value="1"/>
</dbReference>
<proteinExistence type="predicted"/>